<evidence type="ECO:0000313" key="4">
    <source>
        <dbReference type="Proteomes" id="UP001497497"/>
    </source>
</evidence>
<dbReference type="EMBL" id="CAXITT010001180">
    <property type="protein sequence ID" value="CAL1548115.1"/>
    <property type="molecule type" value="Genomic_DNA"/>
</dbReference>
<dbReference type="InterPro" id="IPR000463">
    <property type="entry name" value="Fatty_acid-bd"/>
</dbReference>
<name>A0AAV2IQI6_LYMST</name>
<dbReference type="CDD" id="cd00742">
    <property type="entry name" value="FABP"/>
    <property type="match status" value="1"/>
</dbReference>
<dbReference type="Proteomes" id="UP001497497">
    <property type="component" value="Unassembled WGS sequence"/>
</dbReference>
<comment type="caution">
    <text evidence="3">The sequence shown here is derived from an EMBL/GenBank/DDBJ whole genome shotgun (WGS) entry which is preliminary data.</text>
</comment>
<dbReference type="PANTHER" id="PTHR11955">
    <property type="entry name" value="FATTY ACID BINDING PROTEIN"/>
    <property type="match status" value="1"/>
</dbReference>
<evidence type="ECO:0000256" key="1">
    <source>
        <dbReference type="ARBA" id="ARBA00008390"/>
    </source>
</evidence>
<accession>A0AAV2IQI6</accession>
<dbReference type="AlphaFoldDB" id="A0AAV2IQI6"/>
<organism evidence="3 4">
    <name type="scientific">Lymnaea stagnalis</name>
    <name type="common">Great pond snail</name>
    <name type="synonym">Helix stagnalis</name>
    <dbReference type="NCBI Taxonomy" id="6523"/>
    <lineage>
        <taxon>Eukaryota</taxon>
        <taxon>Metazoa</taxon>
        <taxon>Spiralia</taxon>
        <taxon>Lophotrochozoa</taxon>
        <taxon>Mollusca</taxon>
        <taxon>Gastropoda</taxon>
        <taxon>Heterobranchia</taxon>
        <taxon>Euthyneura</taxon>
        <taxon>Panpulmonata</taxon>
        <taxon>Hygrophila</taxon>
        <taxon>Lymnaeoidea</taxon>
        <taxon>Lymnaeidae</taxon>
        <taxon>Lymnaea</taxon>
    </lineage>
</organism>
<feature type="signal peptide" evidence="2">
    <location>
        <begin position="1"/>
        <end position="21"/>
    </location>
</feature>
<dbReference type="InterPro" id="IPR031259">
    <property type="entry name" value="ILBP"/>
</dbReference>
<proteinExistence type="inferred from homology"/>
<gene>
    <name evidence="3" type="ORF">GSLYS_00021432001</name>
</gene>
<reference evidence="3 4" key="1">
    <citation type="submission" date="2024-04" db="EMBL/GenBank/DDBJ databases">
        <authorList>
            <consortium name="Genoscope - CEA"/>
            <person name="William W."/>
        </authorList>
    </citation>
    <scope>NUCLEOTIDE SEQUENCE [LARGE SCALE GENOMIC DNA]</scope>
</reference>
<dbReference type="SUPFAM" id="SSF50814">
    <property type="entry name" value="Lipocalins"/>
    <property type="match status" value="1"/>
</dbReference>
<feature type="chain" id="PRO_5043943088" evidence="2">
    <location>
        <begin position="22"/>
        <end position="190"/>
    </location>
</feature>
<protein>
    <submittedName>
        <fullName evidence="3">Uncharacterized protein</fullName>
    </submittedName>
</protein>
<comment type="similarity">
    <text evidence="1">Belongs to the calycin superfamily. Fatty-acid binding protein (FABP) family.</text>
</comment>
<sequence length="190" mass="20966">MAAPVVMLMPIWLWSGYICEAFPSTTSASIFSHSNSTQHSHTGLATSAAGVMALLDQFVGKWLEDKKEGFACLADALGLSPEQRAFFENSQSELSYQRDGDTWTIQVGIVGVPQNTTFTFKLGETYDSTNIDGSPLKSVIRQDGDRLVERHENNGQRTFVMDIVREVTNDVMNATTTIGGISMQTIYRRS</sequence>
<evidence type="ECO:0000256" key="2">
    <source>
        <dbReference type="SAM" id="SignalP"/>
    </source>
</evidence>
<dbReference type="Gene3D" id="2.40.128.20">
    <property type="match status" value="1"/>
</dbReference>
<keyword evidence="2" id="KW-0732">Signal</keyword>
<dbReference type="GO" id="GO:0008289">
    <property type="term" value="F:lipid binding"/>
    <property type="evidence" value="ECO:0007669"/>
    <property type="project" value="UniProtKB-KW"/>
</dbReference>
<keyword evidence="4" id="KW-1185">Reference proteome</keyword>
<evidence type="ECO:0000313" key="3">
    <source>
        <dbReference type="EMBL" id="CAL1548115.1"/>
    </source>
</evidence>
<dbReference type="InterPro" id="IPR012674">
    <property type="entry name" value="Calycin"/>
</dbReference>
<dbReference type="PRINTS" id="PR00178">
    <property type="entry name" value="FATTYACIDBP"/>
</dbReference>